<dbReference type="Proteomes" id="UP001160148">
    <property type="component" value="Unassembled WGS sequence"/>
</dbReference>
<comment type="caution">
    <text evidence="2">The sequence shown here is derived from an EMBL/GenBank/DDBJ whole genome shotgun (WGS) entry which is preliminary data.</text>
</comment>
<proteinExistence type="predicted"/>
<evidence type="ECO:0000256" key="1">
    <source>
        <dbReference type="SAM" id="MobiDB-lite"/>
    </source>
</evidence>
<dbReference type="EMBL" id="CARXXK010000001">
    <property type="protein sequence ID" value="CAI6350374.1"/>
    <property type="molecule type" value="Genomic_DNA"/>
</dbReference>
<feature type="region of interest" description="Disordered" evidence="1">
    <location>
        <begin position="35"/>
        <end position="54"/>
    </location>
</feature>
<gene>
    <name evidence="2" type="ORF">MEUPH1_LOCUS6844</name>
</gene>
<evidence type="ECO:0000313" key="2">
    <source>
        <dbReference type="EMBL" id="CAI6350374.1"/>
    </source>
</evidence>
<reference evidence="2 3" key="1">
    <citation type="submission" date="2023-01" db="EMBL/GenBank/DDBJ databases">
        <authorList>
            <person name="Whitehead M."/>
        </authorList>
    </citation>
    <scope>NUCLEOTIDE SEQUENCE [LARGE SCALE GENOMIC DNA]</scope>
</reference>
<name>A0AAV0W3K3_9HEMI</name>
<sequence>MVKTPNSSRSKTGRFYPFESRKLMTETILKKKKNTVKRGPNDVEPRVEPLGSVLHQSDENKTACVSKTSYIAFVFSETELHEELHDYNKNYRH</sequence>
<keyword evidence="3" id="KW-1185">Reference proteome</keyword>
<organism evidence="2 3">
    <name type="scientific">Macrosiphum euphorbiae</name>
    <name type="common">potato aphid</name>
    <dbReference type="NCBI Taxonomy" id="13131"/>
    <lineage>
        <taxon>Eukaryota</taxon>
        <taxon>Metazoa</taxon>
        <taxon>Ecdysozoa</taxon>
        <taxon>Arthropoda</taxon>
        <taxon>Hexapoda</taxon>
        <taxon>Insecta</taxon>
        <taxon>Pterygota</taxon>
        <taxon>Neoptera</taxon>
        <taxon>Paraneoptera</taxon>
        <taxon>Hemiptera</taxon>
        <taxon>Sternorrhyncha</taxon>
        <taxon>Aphidomorpha</taxon>
        <taxon>Aphidoidea</taxon>
        <taxon>Aphididae</taxon>
        <taxon>Macrosiphini</taxon>
        <taxon>Macrosiphum</taxon>
    </lineage>
</organism>
<evidence type="ECO:0000313" key="3">
    <source>
        <dbReference type="Proteomes" id="UP001160148"/>
    </source>
</evidence>
<protein>
    <submittedName>
        <fullName evidence="2">Uncharacterized protein</fullName>
    </submittedName>
</protein>
<accession>A0AAV0W3K3</accession>
<dbReference type="AlphaFoldDB" id="A0AAV0W3K3"/>